<dbReference type="InterPro" id="IPR046453">
    <property type="entry name" value="GpA_ATPase"/>
</dbReference>
<evidence type="ECO:0000313" key="4">
    <source>
        <dbReference type="Proteomes" id="UP000051086"/>
    </source>
</evidence>
<dbReference type="HAMAP" id="MF_04144">
    <property type="entry name" value="TERL_LAMBDA"/>
    <property type="match status" value="1"/>
</dbReference>
<dbReference type="InterPro" id="IPR004042">
    <property type="entry name" value="Intein_endonuc_central"/>
</dbReference>
<evidence type="ECO:0000313" key="2">
    <source>
        <dbReference type="EMBL" id="CUH65084.1"/>
    </source>
</evidence>
<dbReference type="SUPFAM" id="SSF55608">
    <property type="entry name" value="Homing endonucleases"/>
    <property type="match status" value="1"/>
</dbReference>
<protein>
    <submittedName>
        <fullName evidence="3">Bacteriophage tail assembly protein</fullName>
    </submittedName>
</protein>
<evidence type="ECO:0000259" key="1">
    <source>
        <dbReference type="PROSITE" id="PS50819"/>
    </source>
</evidence>
<dbReference type="PROSITE" id="PS50819">
    <property type="entry name" value="INTEIN_ENDONUCLEASE"/>
    <property type="match status" value="1"/>
</dbReference>
<dbReference type="GO" id="GO:0016887">
    <property type="term" value="F:ATP hydrolysis activity"/>
    <property type="evidence" value="ECO:0007669"/>
    <property type="project" value="InterPro"/>
</dbReference>
<dbReference type="InterPro" id="IPR004860">
    <property type="entry name" value="LAGLIDADG_dom"/>
</dbReference>
<proteinExistence type="inferred from homology"/>
<dbReference type="Pfam" id="PF05876">
    <property type="entry name" value="GpA_ATPase"/>
    <property type="match status" value="1"/>
</dbReference>
<feature type="domain" description="DOD-type homing endonuclease" evidence="1">
    <location>
        <begin position="49"/>
        <end position="230"/>
    </location>
</feature>
<evidence type="ECO:0000313" key="5">
    <source>
        <dbReference type="Proteomes" id="UP000051887"/>
    </source>
</evidence>
<dbReference type="GO" id="GO:0005524">
    <property type="term" value="F:ATP binding"/>
    <property type="evidence" value="ECO:0007669"/>
    <property type="project" value="InterPro"/>
</dbReference>
<dbReference type="Pfam" id="PF20454">
    <property type="entry name" value="GpA_nuclease"/>
    <property type="match status" value="1"/>
</dbReference>
<dbReference type="EMBL" id="CYSC01000024">
    <property type="protein sequence ID" value="CUH71718.1"/>
    <property type="molecule type" value="Genomic_DNA"/>
</dbReference>
<dbReference type="RefSeq" id="WP_242601734.1">
    <property type="nucleotide sequence ID" value="NZ_CYSB01000024.1"/>
</dbReference>
<dbReference type="PANTHER" id="PTHR34413">
    <property type="entry name" value="PROPHAGE TAIL FIBER ASSEMBLY PROTEIN HOMOLOG TFAE-RELATED-RELATED"/>
    <property type="match status" value="1"/>
</dbReference>
<dbReference type="InterPro" id="IPR008866">
    <property type="entry name" value="Phage_lambda_GpA-like"/>
</dbReference>
<name>A0A0P1FAJ6_9RHOB</name>
<reference evidence="3 5" key="1">
    <citation type="submission" date="2015-09" db="EMBL/GenBank/DDBJ databases">
        <authorList>
            <consortium name="Swine Surveillance"/>
        </authorList>
    </citation>
    <scope>NUCLEOTIDE SEQUENCE [LARGE SCALE GENOMIC DNA]</scope>
    <source>
        <strain evidence="3 5">5120</strain>
    </source>
</reference>
<dbReference type="Pfam" id="PF14528">
    <property type="entry name" value="LAGLIDADG_3"/>
    <property type="match status" value="1"/>
</dbReference>
<dbReference type="Gene3D" id="3.10.28.10">
    <property type="entry name" value="Homing endonucleases"/>
    <property type="match status" value="1"/>
</dbReference>
<dbReference type="Proteomes" id="UP000051086">
    <property type="component" value="Unassembled WGS sequence"/>
</dbReference>
<keyword evidence="4" id="KW-1185">Reference proteome</keyword>
<dbReference type="InterPro" id="IPR046454">
    <property type="entry name" value="GpA_endonuclease"/>
</dbReference>
<accession>A0A0P1FAJ6</accession>
<sequence length="888" mass="99599">MTIHRAVLTTKEIAETAHYYGAKKRNRYAIPVAGALQLPEQALPIPPYALGVWLGDGHSYGSQITCHRDDLEIADHLHACGMEVEVTSKDRRFPHILTLKPTLPWPAHICRRGHDMNVLGRHGNGKCAECGRQFSMQWKHGSAVDPVLEEGKPFSLRLREMGLAKDRKTPETGKHIPPAYLRASIDQRMALLQGLMDTDGYIAECGRCEFITIHRRLADGFGELLASLGIKFTAVDKQPTVVVDGERRLGNPATRFSFMIYDDTQVFRLSRKRARQVSREGRRTTETERRRIVAVEPVESVPVRCIQVDSPNRLYLAGRTMIPTHNTEMVNNAVGYHIDQDPAPIMVVMPTERDAETWSKDRFSPMARDTPCLQDKIANPKSRDGNNKILHKRFPGGHLTIVGANAPSGLASRPIRLLLCDEVDRYPFSAGAEGDPVNLAKKRTVTFWNRKIVLVSTPTNKGASRIEAAFEESDQRRFWVPCPACGHDQILTWGQVKWDKDENGGHRPETARYHCAECDAAWKDETRWAAISKGRWIADAPFNGTAGFHLNEIYSPWVRLEAMAKAFLSARAGGDETMKTFVNTSLGETWMESGEAPDWQRLQGLKEDWRAGMVPAGGLFLTAGVDVQKDRIEIDVWAWGRGLQSWLIDHIVIEGGPGDPACWQQLSDLLGRTWQHECGISMTLAKLAIDTGYETSAVYAWARQVGFGQVAPIKGLEGFNRASPVTGPTFVDATIAGKRLRRGARLWTIATSTFKAETYRFLRLDPPEVSSPAAEERFPPGFLHLPGWVDAEWLKQLTAEQLVTIKNKRGFAKLEWQKLRERNEALDCRVYARAAAWILGADRWSDARWEELAEQFAVAEAKGRAVTKAQNPTRKAKVRYVARSTYMG</sequence>
<dbReference type="GO" id="GO:0004519">
    <property type="term" value="F:endonuclease activity"/>
    <property type="evidence" value="ECO:0007669"/>
    <property type="project" value="InterPro"/>
</dbReference>
<dbReference type="InterPro" id="IPR027434">
    <property type="entry name" value="Homing_endonucl"/>
</dbReference>
<dbReference type="EMBL" id="CYSB01000024">
    <property type="protein sequence ID" value="CUH65084.1"/>
    <property type="molecule type" value="Genomic_DNA"/>
</dbReference>
<dbReference type="AlphaFoldDB" id="A0A0P1FAJ6"/>
<gene>
    <name evidence="2" type="ORF">TL5118_01136</name>
    <name evidence="3" type="ORF">TL5120_01508</name>
</gene>
<organism evidence="3 5">
    <name type="scientific">Thalassovita autumnalis</name>
    <dbReference type="NCBI Taxonomy" id="2072972"/>
    <lineage>
        <taxon>Bacteria</taxon>
        <taxon>Pseudomonadati</taxon>
        <taxon>Pseudomonadota</taxon>
        <taxon>Alphaproteobacteria</taxon>
        <taxon>Rhodobacterales</taxon>
        <taxon>Roseobacteraceae</taxon>
        <taxon>Thalassovita</taxon>
    </lineage>
</organism>
<dbReference type="Proteomes" id="UP000051887">
    <property type="component" value="Unassembled WGS sequence"/>
</dbReference>
<evidence type="ECO:0000313" key="3">
    <source>
        <dbReference type="EMBL" id="CUH71718.1"/>
    </source>
</evidence>
<reference evidence="2 4" key="2">
    <citation type="submission" date="2015-09" db="EMBL/GenBank/DDBJ databases">
        <authorList>
            <person name="Rodrigo-Torres L."/>
            <person name="Arahal D.R."/>
        </authorList>
    </citation>
    <scope>NUCLEOTIDE SEQUENCE [LARGE SCALE GENOMIC DNA]</scope>
    <source>
        <strain evidence="2 4">CECT 5118</strain>
    </source>
</reference>
<dbReference type="InterPro" id="IPR051220">
    <property type="entry name" value="TFA_Chaperone"/>
</dbReference>
<dbReference type="PANTHER" id="PTHR34413:SF2">
    <property type="entry name" value="PROPHAGE TAIL FIBER ASSEMBLY PROTEIN HOMOLOG TFAE-RELATED"/>
    <property type="match status" value="1"/>
</dbReference>